<dbReference type="STRING" id="6945.B7PB57"/>
<dbReference type="Pfam" id="PF01217">
    <property type="entry name" value="Clat_adaptor_s"/>
    <property type="match status" value="1"/>
</dbReference>
<dbReference type="EnsemblMetazoa" id="ISCW002199-RA">
    <property type="protein sequence ID" value="ISCW002199-PA"/>
    <property type="gene ID" value="ISCW002199"/>
</dbReference>
<dbReference type="EMBL" id="ABJB010733379">
    <property type="status" value="NOT_ANNOTATED_CDS"/>
    <property type="molecule type" value="Genomic_DNA"/>
</dbReference>
<dbReference type="InterPro" id="IPR011012">
    <property type="entry name" value="Longin-like_dom_sf"/>
</dbReference>
<keyword evidence="3" id="KW-0813">Transport</keyword>
<evidence type="ECO:0000313" key="9">
    <source>
        <dbReference type="Proteomes" id="UP000001555"/>
    </source>
</evidence>
<reference evidence="7 9" key="1">
    <citation type="submission" date="2008-03" db="EMBL/GenBank/DDBJ databases">
        <title>Annotation of Ixodes scapularis.</title>
        <authorList>
            <consortium name="Ixodes scapularis Genome Project Consortium"/>
            <person name="Caler E."/>
            <person name="Hannick L.I."/>
            <person name="Bidwell S."/>
            <person name="Joardar V."/>
            <person name="Thiagarajan M."/>
            <person name="Amedeo P."/>
            <person name="Galinsky K.J."/>
            <person name="Schobel S."/>
            <person name="Inman J."/>
            <person name="Hostetler J."/>
            <person name="Miller J."/>
            <person name="Hammond M."/>
            <person name="Megy K."/>
            <person name="Lawson D."/>
            <person name="Kodira C."/>
            <person name="Sutton G."/>
            <person name="Meyer J."/>
            <person name="Hill C.A."/>
            <person name="Birren B."/>
            <person name="Nene V."/>
            <person name="Collins F."/>
            <person name="Alarcon-Chaidez F."/>
            <person name="Wikel S."/>
            <person name="Strausberg R."/>
        </authorList>
    </citation>
    <scope>NUCLEOTIDE SEQUENCE [LARGE SCALE GENOMIC DNA]</scope>
    <source>
        <strain evidence="9">Wikel</strain>
        <strain evidence="7">Wikel colony</strain>
    </source>
</reference>
<dbReference type="PANTHER" id="PTHR11753">
    <property type="entry name" value="ADAPTOR COMPLEXES SMALL SUBUNIT FAMILY"/>
    <property type="match status" value="1"/>
</dbReference>
<protein>
    <submittedName>
        <fullName evidence="7 8">Ap-3 complex subunit sigma, putative</fullName>
    </submittedName>
</protein>
<evidence type="ECO:0000256" key="4">
    <source>
        <dbReference type="ARBA" id="ARBA00022927"/>
    </source>
</evidence>
<keyword evidence="5" id="KW-0472">Membrane</keyword>
<dbReference type="VEuPathDB" id="VectorBase:ISCP_033559"/>
<organism>
    <name type="scientific">Ixodes scapularis</name>
    <name type="common">Black-legged tick</name>
    <name type="synonym">Deer tick</name>
    <dbReference type="NCBI Taxonomy" id="6945"/>
    <lineage>
        <taxon>Eukaryota</taxon>
        <taxon>Metazoa</taxon>
        <taxon>Ecdysozoa</taxon>
        <taxon>Arthropoda</taxon>
        <taxon>Chelicerata</taxon>
        <taxon>Arachnida</taxon>
        <taxon>Acari</taxon>
        <taxon>Parasitiformes</taxon>
        <taxon>Ixodida</taxon>
        <taxon>Ixodoidea</taxon>
        <taxon>Ixodidae</taxon>
        <taxon>Ixodinae</taxon>
        <taxon>Ixodes</taxon>
    </lineage>
</organism>
<keyword evidence="9" id="KW-1185">Reference proteome</keyword>
<dbReference type="GO" id="GO:0015031">
    <property type="term" value="P:protein transport"/>
    <property type="evidence" value="ECO:0007669"/>
    <property type="project" value="UniProtKB-KW"/>
</dbReference>
<dbReference type="InterPro" id="IPR022775">
    <property type="entry name" value="AP_mu_sigma_su"/>
</dbReference>
<evidence type="ECO:0000313" key="7">
    <source>
        <dbReference type="EMBL" id="EEC03829.1"/>
    </source>
</evidence>
<reference evidence="8" key="2">
    <citation type="submission" date="2020-05" db="UniProtKB">
        <authorList>
            <consortium name="EnsemblMetazoa"/>
        </authorList>
    </citation>
    <scope>IDENTIFICATION</scope>
    <source>
        <strain evidence="8">wikel</strain>
    </source>
</reference>
<name>B7PB57_IXOSC</name>
<gene>
    <name evidence="7" type="ORF">IscW_ISCW002199</name>
</gene>
<dbReference type="FunFam" id="3.30.450.60:FF:000049">
    <property type="entry name" value="Ap-3 complex subunit sigma, putative"/>
    <property type="match status" value="1"/>
</dbReference>
<dbReference type="SUPFAM" id="SSF64356">
    <property type="entry name" value="SNARE-like"/>
    <property type="match status" value="1"/>
</dbReference>
<dbReference type="EMBL" id="DS674604">
    <property type="protein sequence ID" value="EEC03829.1"/>
    <property type="molecule type" value="Genomic_DNA"/>
</dbReference>
<proteinExistence type="inferred from homology"/>
<dbReference type="HOGENOM" id="CLU_2545113_0_0_1"/>
<dbReference type="VEuPathDB" id="VectorBase:ISCW002199"/>
<evidence type="ECO:0000259" key="6">
    <source>
        <dbReference type="Pfam" id="PF01217"/>
    </source>
</evidence>
<dbReference type="OrthoDB" id="10261046at2759"/>
<keyword evidence="4" id="KW-0653">Protein transport</keyword>
<comment type="similarity">
    <text evidence="2">Belongs to the adaptor complexes small subunit family.</text>
</comment>
<dbReference type="InParanoid" id="B7PB57"/>
<evidence type="ECO:0000256" key="2">
    <source>
        <dbReference type="ARBA" id="ARBA00006972"/>
    </source>
</evidence>
<accession>B7PB57</accession>
<evidence type="ECO:0000313" key="8">
    <source>
        <dbReference type="EnsemblMetazoa" id="ISCW002199-PA"/>
    </source>
</evidence>
<dbReference type="PaxDb" id="6945-B7PB57"/>
<dbReference type="AlphaFoldDB" id="B7PB57"/>
<comment type="subcellular location">
    <subcellularLocation>
        <location evidence="1">Endomembrane system</location>
    </subcellularLocation>
</comment>
<evidence type="ECO:0000256" key="3">
    <source>
        <dbReference type="ARBA" id="ARBA00022448"/>
    </source>
</evidence>
<dbReference type="GO" id="GO:0012505">
    <property type="term" value="C:endomembrane system"/>
    <property type="evidence" value="ECO:0007669"/>
    <property type="project" value="UniProtKB-SubCell"/>
</dbReference>
<evidence type="ECO:0000256" key="5">
    <source>
        <dbReference type="ARBA" id="ARBA00023136"/>
    </source>
</evidence>
<dbReference type="InterPro" id="IPR016635">
    <property type="entry name" value="AP_complex_ssu"/>
</dbReference>
<sequence>MAMVFVETLDKCFENVCELDLIFHMDKVHYILNELVMGGMVLETNMTEIITRIEDQSKIEKQEVCEMPLGLRVAPVQTLYRST</sequence>
<evidence type="ECO:0000256" key="1">
    <source>
        <dbReference type="ARBA" id="ARBA00004308"/>
    </source>
</evidence>
<feature type="domain" description="AP complex mu/sigma subunit" evidence="6">
    <location>
        <begin position="4"/>
        <end position="57"/>
    </location>
</feature>
<dbReference type="VEuPathDB" id="VectorBase:ISCI002199"/>
<dbReference type="Gene3D" id="3.30.450.60">
    <property type="match status" value="1"/>
</dbReference>
<dbReference type="Proteomes" id="UP000001555">
    <property type="component" value="Unassembled WGS sequence"/>
</dbReference>